<feature type="signal peptide" evidence="1">
    <location>
        <begin position="1"/>
        <end position="18"/>
    </location>
</feature>
<dbReference type="InParanoid" id="A0A1W4X543"/>
<evidence type="ECO:0000313" key="2">
    <source>
        <dbReference type="Proteomes" id="UP000192223"/>
    </source>
</evidence>
<sequence>MKHSTQLVFSLIISSALAATTSYQNVKFLPLPASNTKTLNNGLARRARSYHLPYTPLYSETFWPPTLANHDEGDLILDLPTLYAENLDSIYQPSIDLSLVNVNDYSDPYLLVGHNAVVAVHRLYSKELFFGNYPHVKALLNNNQFRLANGLGENRLGSLRETSPWSRYKNVAFPSHLFG</sequence>
<accession>A0A1W4X543</accession>
<evidence type="ECO:0000313" key="3">
    <source>
        <dbReference type="RefSeq" id="XP_018331231.1"/>
    </source>
</evidence>
<dbReference type="GeneID" id="108741097"/>
<dbReference type="Proteomes" id="UP000192223">
    <property type="component" value="Unplaced"/>
</dbReference>
<reference evidence="3" key="1">
    <citation type="submission" date="2025-08" db="UniProtKB">
        <authorList>
            <consortium name="RefSeq"/>
        </authorList>
    </citation>
    <scope>IDENTIFICATION</scope>
    <source>
        <tissue evidence="3">Entire body</tissue>
    </source>
</reference>
<organism evidence="2 3">
    <name type="scientific">Agrilus planipennis</name>
    <name type="common">Emerald ash borer</name>
    <name type="synonym">Agrilus marcopoli</name>
    <dbReference type="NCBI Taxonomy" id="224129"/>
    <lineage>
        <taxon>Eukaryota</taxon>
        <taxon>Metazoa</taxon>
        <taxon>Ecdysozoa</taxon>
        <taxon>Arthropoda</taxon>
        <taxon>Hexapoda</taxon>
        <taxon>Insecta</taxon>
        <taxon>Pterygota</taxon>
        <taxon>Neoptera</taxon>
        <taxon>Endopterygota</taxon>
        <taxon>Coleoptera</taxon>
        <taxon>Polyphaga</taxon>
        <taxon>Elateriformia</taxon>
        <taxon>Buprestoidea</taxon>
        <taxon>Buprestidae</taxon>
        <taxon>Agrilinae</taxon>
        <taxon>Agrilus</taxon>
    </lineage>
</organism>
<keyword evidence="1" id="KW-0732">Signal</keyword>
<evidence type="ECO:0000256" key="1">
    <source>
        <dbReference type="SAM" id="SignalP"/>
    </source>
</evidence>
<proteinExistence type="predicted"/>
<dbReference type="OrthoDB" id="8117927at2759"/>
<dbReference type="RefSeq" id="XP_018331231.1">
    <property type="nucleotide sequence ID" value="XM_018475729.2"/>
</dbReference>
<gene>
    <name evidence="3" type="primary">LOC108741097</name>
</gene>
<dbReference type="AlphaFoldDB" id="A0A1W4X543"/>
<dbReference type="KEGG" id="apln:108741097"/>
<keyword evidence="2" id="KW-1185">Reference proteome</keyword>
<feature type="chain" id="PRO_5010721850" evidence="1">
    <location>
        <begin position="19"/>
        <end position="179"/>
    </location>
</feature>
<name>A0A1W4X543_AGRPL</name>
<protein>
    <submittedName>
        <fullName evidence="3">Uncharacterized protein LOC108741097</fullName>
    </submittedName>
</protein>